<dbReference type="Pfam" id="PF03717">
    <property type="entry name" value="PBP_dimer"/>
    <property type="match status" value="1"/>
</dbReference>
<name>A0AA91Z227_NIACI</name>
<keyword evidence="10 14" id="KW-1133">Transmembrane helix</keyword>
<evidence type="ECO:0000259" key="15">
    <source>
        <dbReference type="Pfam" id="PF00905"/>
    </source>
</evidence>
<feature type="domain" description="Penicillin-binding protein transpeptidase" evidence="15">
    <location>
        <begin position="360"/>
        <end position="693"/>
    </location>
</feature>
<evidence type="ECO:0000256" key="10">
    <source>
        <dbReference type="ARBA" id="ARBA00022989"/>
    </source>
</evidence>
<evidence type="ECO:0000256" key="3">
    <source>
        <dbReference type="ARBA" id="ARBA00004752"/>
    </source>
</evidence>
<evidence type="ECO:0000256" key="12">
    <source>
        <dbReference type="ARBA" id="ARBA00023316"/>
    </source>
</evidence>
<keyword evidence="6" id="KW-1003">Cell membrane</keyword>
<gene>
    <name evidence="17" type="ORF">CHH57_05625</name>
</gene>
<evidence type="ECO:0000313" key="18">
    <source>
        <dbReference type="Proteomes" id="UP000216961"/>
    </source>
</evidence>
<dbReference type="Proteomes" id="UP000216961">
    <property type="component" value="Unassembled WGS sequence"/>
</dbReference>
<comment type="subcellular location">
    <subcellularLocation>
        <location evidence="2">Cell membrane</location>
    </subcellularLocation>
    <subcellularLocation>
        <location evidence="1">Membrane</location>
        <topology evidence="1">Single-pass membrane protein</topology>
    </subcellularLocation>
</comment>
<comment type="catalytic activity">
    <reaction evidence="13">
        <text>Preferential cleavage: (Ac)2-L-Lys-D-Ala-|-D-Ala. Also transpeptidation of peptidyl-alanyl moieties that are N-acyl substituents of D-alanine.</text>
        <dbReference type="EC" id="3.4.16.4"/>
    </reaction>
</comment>
<evidence type="ECO:0000256" key="1">
    <source>
        <dbReference type="ARBA" id="ARBA00004167"/>
    </source>
</evidence>
<dbReference type="PANTHER" id="PTHR30627:SF2">
    <property type="entry name" value="PEPTIDOGLYCAN D,D-TRANSPEPTIDASE MRDA"/>
    <property type="match status" value="1"/>
</dbReference>
<dbReference type="InterPro" id="IPR001460">
    <property type="entry name" value="PCN-bd_Tpept"/>
</dbReference>
<evidence type="ECO:0000259" key="16">
    <source>
        <dbReference type="Pfam" id="PF03717"/>
    </source>
</evidence>
<dbReference type="GO" id="GO:0005886">
    <property type="term" value="C:plasma membrane"/>
    <property type="evidence" value="ECO:0007669"/>
    <property type="project" value="UniProtKB-SubCell"/>
</dbReference>
<evidence type="ECO:0000256" key="7">
    <source>
        <dbReference type="ARBA" id="ARBA00022692"/>
    </source>
</evidence>
<keyword evidence="9" id="KW-0573">Peptidoglycan synthesis</keyword>
<accession>A0AA91Z227</accession>
<dbReference type="GO" id="GO:0071555">
    <property type="term" value="P:cell wall organization"/>
    <property type="evidence" value="ECO:0007669"/>
    <property type="project" value="UniProtKB-KW"/>
</dbReference>
<dbReference type="EC" id="3.4.16.4" evidence="5"/>
<evidence type="ECO:0000256" key="4">
    <source>
        <dbReference type="ARBA" id="ARBA00007171"/>
    </source>
</evidence>
<sequence length="707" mass="79825">MKGRVPLKKKKERTKPFVSSFRINILFLIVFLLFSLLILRLGIVQIVNGEDYKREVDRKENVTVKIAMPRGEILDRNGKLIVGNKPSNAITFTRAQNSKTEEMLKIAEKLAIFIKKDSKEDLKAITERDKKDYWMIKHPNEAEAKITVADKKKLKHDEHYDTKIYQLTLDRITSKEVNSFTKQELEVLAIYREMSSGYPLTPQIIKKDATTKEVAMISENLDSLPGVDTTIDWDRYNLYKDTEGNETLDSVIGKVSSSKEGLPKDSIDYYLARGYSRNDRVGKSYIENQYEDVLQGQKEKIKNIIDKNGNILESEVVQEGKRGDDLILSIDIDLQREIEKIIAEKIGKARIGEPYLDRTFVTVMNPYSGEVLSMAGKQFEQNKKTGKTEVNDFALGNITTSYEMGSVVKGATVLTGYQTGAIVPGEVLNDRPLKFLGTNAKKSWNKTGFGPINDLYALKRSSNGYMFLTAMKLGGQQTYIPNGLLSIDKVSAIETFRYNFSQFGLGVRTGIDLPGEHSGYGGGQIPPESGKVLDYAIGQYDTYTPLQIVQYISTIANGGYRIQPHIAKEVREPNQANELGPIIQEMKPKVYNKIDMKEEWIKRVQLGFKQVVNEPLGTGYGIKNKEYKIAGKTGTAQALYNGPLPHSQGLMLWNITFGGYAPYDHPEIAVSVTVPWLRTDQSHVNLEIANDVFKAYFELKEKRYDSE</sequence>
<comment type="caution">
    <text evidence="17">The sequence shown here is derived from an EMBL/GenBank/DDBJ whole genome shotgun (WGS) entry which is preliminary data.</text>
</comment>
<dbReference type="InterPro" id="IPR036138">
    <property type="entry name" value="PBP_dimer_sf"/>
</dbReference>
<feature type="transmembrane region" description="Helical" evidence="14">
    <location>
        <begin position="21"/>
        <end position="43"/>
    </location>
</feature>
<dbReference type="GO" id="GO:0009002">
    <property type="term" value="F:serine-type D-Ala-D-Ala carboxypeptidase activity"/>
    <property type="evidence" value="ECO:0007669"/>
    <property type="project" value="UniProtKB-EC"/>
</dbReference>
<evidence type="ECO:0000256" key="11">
    <source>
        <dbReference type="ARBA" id="ARBA00023136"/>
    </source>
</evidence>
<dbReference type="Gene3D" id="3.90.1310.10">
    <property type="entry name" value="Penicillin-binding protein 2a (Domain 2)"/>
    <property type="match status" value="1"/>
</dbReference>
<keyword evidence="12" id="KW-0961">Cell wall biogenesis/degradation</keyword>
<evidence type="ECO:0000256" key="13">
    <source>
        <dbReference type="ARBA" id="ARBA00034000"/>
    </source>
</evidence>
<dbReference type="Gene3D" id="1.10.10.1230">
    <property type="entry name" value="Penicillin-binding protein, N-terminal non-catalytic domain, head sub-domain"/>
    <property type="match status" value="1"/>
</dbReference>
<comment type="similarity">
    <text evidence="4">Belongs to the transpeptidase family.</text>
</comment>
<dbReference type="GO" id="GO:0071972">
    <property type="term" value="F:peptidoglycan L,D-transpeptidase activity"/>
    <property type="evidence" value="ECO:0007669"/>
    <property type="project" value="TreeGrafter"/>
</dbReference>
<evidence type="ECO:0000256" key="9">
    <source>
        <dbReference type="ARBA" id="ARBA00022984"/>
    </source>
</evidence>
<dbReference type="AlphaFoldDB" id="A0AA91Z227"/>
<dbReference type="EMBL" id="NPBQ01000030">
    <property type="protein sequence ID" value="PAD84368.1"/>
    <property type="molecule type" value="Genomic_DNA"/>
</dbReference>
<feature type="domain" description="Penicillin-binding protein dimerisation" evidence="16">
    <location>
        <begin position="67"/>
        <end position="314"/>
    </location>
</feature>
<evidence type="ECO:0000256" key="6">
    <source>
        <dbReference type="ARBA" id="ARBA00022475"/>
    </source>
</evidence>
<keyword evidence="11 14" id="KW-0472">Membrane</keyword>
<protein>
    <recommendedName>
        <fullName evidence="5">serine-type D-Ala-D-Ala carboxypeptidase</fullName>
        <ecNumber evidence="5">3.4.16.4</ecNumber>
    </recommendedName>
</protein>
<dbReference type="SUPFAM" id="SSF56601">
    <property type="entry name" value="beta-lactamase/transpeptidase-like"/>
    <property type="match status" value="1"/>
</dbReference>
<keyword evidence="8" id="KW-0133">Cell shape</keyword>
<evidence type="ECO:0000256" key="14">
    <source>
        <dbReference type="SAM" id="Phobius"/>
    </source>
</evidence>
<evidence type="ECO:0000256" key="2">
    <source>
        <dbReference type="ARBA" id="ARBA00004236"/>
    </source>
</evidence>
<evidence type="ECO:0000256" key="5">
    <source>
        <dbReference type="ARBA" id="ARBA00012448"/>
    </source>
</evidence>
<comment type="pathway">
    <text evidence="3">Cell wall biogenesis; peptidoglycan biosynthesis.</text>
</comment>
<proteinExistence type="inferred from homology"/>
<keyword evidence="7 14" id="KW-0812">Transmembrane</keyword>
<dbReference type="GO" id="GO:0009252">
    <property type="term" value="P:peptidoglycan biosynthetic process"/>
    <property type="evidence" value="ECO:0007669"/>
    <property type="project" value="UniProtKB-KW"/>
</dbReference>
<dbReference type="InterPro" id="IPR050515">
    <property type="entry name" value="Beta-lactam/transpept"/>
</dbReference>
<dbReference type="InterPro" id="IPR005311">
    <property type="entry name" value="PBP_dimer"/>
</dbReference>
<dbReference type="Gene3D" id="3.40.710.10">
    <property type="entry name" value="DD-peptidase/beta-lactamase superfamily"/>
    <property type="match status" value="1"/>
</dbReference>
<dbReference type="PANTHER" id="PTHR30627">
    <property type="entry name" value="PEPTIDOGLYCAN D,D-TRANSPEPTIDASE"/>
    <property type="match status" value="1"/>
</dbReference>
<dbReference type="GO" id="GO:0008360">
    <property type="term" value="P:regulation of cell shape"/>
    <property type="evidence" value="ECO:0007669"/>
    <property type="project" value="UniProtKB-KW"/>
</dbReference>
<evidence type="ECO:0000256" key="8">
    <source>
        <dbReference type="ARBA" id="ARBA00022960"/>
    </source>
</evidence>
<reference evidence="17 18" key="1">
    <citation type="submission" date="2017-07" db="EMBL/GenBank/DDBJ databases">
        <title>Isolation and whole genome analysis of endospore-forming bacteria from heroin.</title>
        <authorList>
            <person name="Kalinowski J."/>
            <person name="Ahrens B."/>
            <person name="Al-Dilaimi A."/>
            <person name="Winkler A."/>
            <person name="Wibberg D."/>
            <person name="Schleenbecker U."/>
            <person name="Ruckert C."/>
            <person name="Wolfel R."/>
            <person name="Grass G."/>
        </authorList>
    </citation>
    <scope>NUCLEOTIDE SEQUENCE [LARGE SCALE GENOMIC DNA]</scope>
    <source>
        <strain evidence="17 18">7521-2</strain>
    </source>
</reference>
<evidence type="ECO:0000313" key="17">
    <source>
        <dbReference type="EMBL" id="PAD84368.1"/>
    </source>
</evidence>
<organism evidence="17 18">
    <name type="scientific">Niallia circulans</name>
    <name type="common">Bacillus circulans</name>
    <dbReference type="NCBI Taxonomy" id="1397"/>
    <lineage>
        <taxon>Bacteria</taxon>
        <taxon>Bacillati</taxon>
        <taxon>Bacillota</taxon>
        <taxon>Bacilli</taxon>
        <taxon>Bacillales</taxon>
        <taxon>Bacillaceae</taxon>
        <taxon>Niallia</taxon>
    </lineage>
</organism>
<dbReference type="GO" id="GO:0008658">
    <property type="term" value="F:penicillin binding"/>
    <property type="evidence" value="ECO:0007669"/>
    <property type="project" value="InterPro"/>
</dbReference>
<dbReference type="Pfam" id="PF00905">
    <property type="entry name" value="Transpeptidase"/>
    <property type="match status" value="1"/>
</dbReference>
<dbReference type="SUPFAM" id="SSF56519">
    <property type="entry name" value="Penicillin binding protein dimerisation domain"/>
    <property type="match status" value="1"/>
</dbReference>
<dbReference type="InterPro" id="IPR012338">
    <property type="entry name" value="Beta-lactam/transpept-like"/>
</dbReference>